<dbReference type="SUPFAM" id="SSF53098">
    <property type="entry name" value="Ribonuclease H-like"/>
    <property type="match status" value="1"/>
</dbReference>
<dbReference type="InterPro" id="IPR012337">
    <property type="entry name" value="RNaseH-like_sf"/>
</dbReference>
<dbReference type="CDD" id="cd14687">
    <property type="entry name" value="bZIP_ATF2"/>
    <property type="match status" value="1"/>
</dbReference>
<dbReference type="SMART" id="SM00338">
    <property type="entry name" value="BRLZ"/>
    <property type="match status" value="1"/>
</dbReference>
<feature type="region of interest" description="Disordered" evidence="6">
    <location>
        <begin position="434"/>
        <end position="490"/>
    </location>
</feature>
<accession>A0A9P6WQM0</accession>
<dbReference type="InterPro" id="IPR022894">
    <property type="entry name" value="Oligoribonuclease"/>
</dbReference>
<dbReference type="Pfam" id="PF00929">
    <property type="entry name" value="RNase_T"/>
    <property type="match status" value="1"/>
</dbReference>
<feature type="compositionally biased region" description="Low complexity" evidence="6">
    <location>
        <begin position="544"/>
        <end position="561"/>
    </location>
</feature>
<feature type="domain" description="BZIP" evidence="7">
    <location>
        <begin position="621"/>
        <end position="669"/>
    </location>
</feature>
<dbReference type="SUPFAM" id="SSF57959">
    <property type="entry name" value="Leucine zipper domain"/>
    <property type="match status" value="1"/>
</dbReference>
<keyword evidence="9" id="KW-1185">Reference proteome</keyword>
<feature type="region of interest" description="Disordered" evidence="6">
    <location>
        <begin position="359"/>
        <end position="380"/>
    </location>
</feature>
<evidence type="ECO:0000256" key="2">
    <source>
        <dbReference type="ARBA" id="ARBA00022722"/>
    </source>
</evidence>
<organism evidence="8 9">
    <name type="scientific">Pichia californica</name>
    <dbReference type="NCBI Taxonomy" id="460514"/>
    <lineage>
        <taxon>Eukaryota</taxon>
        <taxon>Fungi</taxon>
        <taxon>Dikarya</taxon>
        <taxon>Ascomycota</taxon>
        <taxon>Saccharomycotina</taxon>
        <taxon>Pichiomycetes</taxon>
        <taxon>Pichiales</taxon>
        <taxon>Pichiaceae</taxon>
        <taxon>Pichia</taxon>
    </lineage>
</organism>
<feature type="region of interest" description="Disordered" evidence="6">
    <location>
        <begin position="531"/>
        <end position="579"/>
    </location>
</feature>
<dbReference type="PROSITE" id="PS00036">
    <property type="entry name" value="BZIP_BASIC"/>
    <property type="match status" value="1"/>
</dbReference>
<dbReference type="Pfam" id="PF00170">
    <property type="entry name" value="bZIP_1"/>
    <property type="match status" value="1"/>
</dbReference>
<comment type="similarity">
    <text evidence="1">Belongs to the oligoribonuclease family.</text>
</comment>
<evidence type="ECO:0000256" key="5">
    <source>
        <dbReference type="SAM" id="Coils"/>
    </source>
</evidence>
<dbReference type="CDD" id="cd06135">
    <property type="entry name" value="Orn"/>
    <property type="match status" value="1"/>
</dbReference>
<evidence type="ECO:0000256" key="4">
    <source>
        <dbReference type="ARBA" id="ARBA00022839"/>
    </source>
</evidence>
<feature type="coiled-coil region" evidence="5">
    <location>
        <begin position="637"/>
        <end position="671"/>
    </location>
</feature>
<dbReference type="PANTHER" id="PTHR11046:SF0">
    <property type="entry name" value="OLIGORIBONUCLEASE, MITOCHONDRIAL"/>
    <property type="match status" value="1"/>
</dbReference>
<evidence type="ECO:0000259" key="7">
    <source>
        <dbReference type="PROSITE" id="PS50217"/>
    </source>
</evidence>
<feature type="compositionally biased region" description="Polar residues" evidence="6">
    <location>
        <begin position="565"/>
        <end position="579"/>
    </location>
</feature>
<keyword evidence="2" id="KW-0540">Nuclease</keyword>
<keyword evidence="4" id="KW-0269">Exonuclease</keyword>
<protein>
    <recommendedName>
        <fullName evidence="7">BZIP domain-containing protein</fullName>
    </recommendedName>
</protein>
<feature type="compositionally biased region" description="Low complexity" evidence="6">
    <location>
        <begin position="468"/>
        <end position="480"/>
    </location>
</feature>
<dbReference type="AlphaFoldDB" id="A0A9P6WQM0"/>
<dbReference type="Gene3D" id="3.30.420.10">
    <property type="entry name" value="Ribonuclease H-like superfamily/Ribonuclease H"/>
    <property type="match status" value="1"/>
</dbReference>
<proteinExistence type="inferred from homology"/>
<dbReference type="GO" id="GO:0003700">
    <property type="term" value="F:DNA-binding transcription factor activity"/>
    <property type="evidence" value="ECO:0007669"/>
    <property type="project" value="InterPro"/>
</dbReference>
<reference evidence="8" key="1">
    <citation type="submission" date="2020-11" db="EMBL/GenBank/DDBJ databases">
        <title>Kefir isolates.</title>
        <authorList>
            <person name="Marcisauskas S."/>
            <person name="Kim Y."/>
            <person name="Blasche S."/>
        </authorList>
    </citation>
    <scope>NUCLEOTIDE SEQUENCE</scope>
    <source>
        <strain evidence="8">Olga-1</strain>
    </source>
</reference>
<dbReference type="GO" id="GO:0005739">
    <property type="term" value="C:mitochondrion"/>
    <property type="evidence" value="ECO:0007669"/>
    <property type="project" value="TreeGrafter"/>
</dbReference>
<dbReference type="InterPro" id="IPR004827">
    <property type="entry name" value="bZIP"/>
</dbReference>
<keyword evidence="5" id="KW-0175">Coiled coil</keyword>
<dbReference type="InterPro" id="IPR036397">
    <property type="entry name" value="RNaseH_sf"/>
</dbReference>
<comment type="caution">
    <text evidence="8">The sequence shown here is derived from an EMBL/GenBank/DDBJ whole genome shotgun (WGS) entry which is preliminary data.</text>
</comment>
<evidence type="ECO:0000256" key="3">
    <source>
        <dbReference type="ARBA" id="ARBA00022801"/>
    </source>
</evidence>
<name>A0A9P6WQM0_9ASCO</name>
<dbReference type="InterPro" id="IPR046347">
    <property type="entry name" value="bZIP_sf"/>
</dbReference>
<dbReference type="Gene3D" id="1.20.5.170">
    <property type="match status" value="1"/>
</dbReference>
<feature type="compositionally biased region" description="Basic residues" evidence="6">
    <location>
        <begin position="442"/>
        <end position="451"/>
    </location>
</feature>
<evidence type="ECO:0000313" key="9">
    <source>
        <dbReference type="Proteomes" id="UP000697127"/>
    </source>
</evidence>
<dbReference type="Proteomes" id="UP000697127">
    <property type="component" value="Unassembled WGS sequence"/>
</dbReference>
<dbReference type="SMART" id="SM00479">
    <property type="entry name" value="EXOIII"/>
    <property type="match status" value="1"/>
</dbReference>
<dbReference type="PANTHER" id="PTHR11046">
    <property type="entry name" value="OLIGORIBONUCLEASE, MITOCHONDRIAL"/>
    <property type="match status" value="1"/>
</dbReference>
<dbReference type="InterPro" id="IPR013520">
    <property type="entry name" value="Ribonucl_H"/>
</dbReference>
<feature type="compositionally biased region" description="Polar residues" evidence="6">
    <location>
        <begin position="359"/>
        <end position="378"/>
    </location>
</feature>
<feature type="region of interest" description="Disordered" evidence="6">
    <location>
        <begin position="322"/>
        <end position="343"/>
    </location>
</feature>
<dbReference type="NCBIfam" id="NF003765">
    <property type="entry name" value="PRK05359.1"/>
    <property type="match status" value="1"/>
</dbReference>
<dbReference type="GO" id="GO:0000175">
    <property type="term" value="F:3'-5'-RNA exonuclease activity"/>
    <property type="evidence" value="ECO:0007669"/>
    <property type="project" value="InterPro"/>
</dbReference>
<evidence type="ECO:0000256" key="6">
    <source>
        <dbReference type="SAM" id="MobiDB-lite"/>
    </source>
</evidence>
<dbReference type="GO" id="GO:0003676">
    <property type="term" value="F:nucleic acid binding"/>
    <property type="evidence" value="ECO:0007669"/>
    <property type="project" value="InterPro"/>
</dbReference>
<gene>
    <name evidence="8" type="ORF">C6P40_002847</name>
</gene>
<dbReference type="EMBL" id="PUHW01000031">
    <property type="protein sequence ID" value="KAG0690472.1"/>
    <property type="molecule type" value="Genomic_DNA"/>
</dbReference>
<feature type="compositionally biased region" description="Polar residues" evidence="6">
    <location>
        <begin position="531"/>
        <end position="543"/>
    </location>
</feature>
<evidence type="ECO:0000313" key="8">
    <source>
        <dbReference type="EMBL" id="KAG0690472.1"/>
    </source>
</evidence>
<evidence type="ECO:0000256" key="1">
    <source>
        <dbReference type="ARBA" id="ARBA00009921"/>
    </source>
</evidence>
<sequence length="724" mass="82125">MLKRAFSIFSRQSAATTSKVVKNETKKLSASEILQKAQEKVKDPKHDASKPIIWIDCEMTGLDHHNDTIIEICCLITDKNLNLIDDVGYESVIHESKEKMDAMGEWCILHHGQSGLTEKVIESKKTKEQVEEELLTYISKYMNKGVGILAGNSVHMDRLFMLKDMPRVVDYLMYRIIDVSSIMEISKRFNPIVAASRPRKKVYDTVPITRISDSTGVIPSITTNTSPTAATLDALEVPSIQSTQPIVKIEADPLIPDPQLLQKEQQQQQPNMPSQMNNSSSFSFENFHLDPQDFQNFLLINPPLTEYSSHYLNFSNSNNGMNSSSYTNQQRQIPNNHSFTNNTSTVNNVIRDISEISPASSNEHSNQLIDPSKSTPNSADALLKTSANTNLDYLPATDVTTTTTSTNVVDSTTTGTSANYLNLQNIPNQQIDQTQQQFNRSNNHKSHHNIHSLHYQQQQHQNHHQQQHHQQQQLQQQQQQNHHHHQQQSQLFSNNNPYAFDFDINQPLPSRRLSISNGQIGQISMMVHSQMHPNSNASDTPPQSNNSISHINSSGSNSNIKNDGHIQQHQTSATQGNTDLSVLPDDLIEVDTNGVPVRQLMYNNEVIFNPNGPIPGTNAWKRTKILERNRIAASKCRAKKKNLQKKLQQDVDDLNDENSRLRDMLNEMKFRAERYCQKNNLNMSDIFSSEGEIIKREDDDEKMKRLKAQHTKAHVDVFIKDGFL</sequence>
<dbReference type="PROSITE" id="PS50217">
    <property type="entry name" value="BZIP"/>
    <property type="match status" value="1"/>
</dbReference>
<keyword evidence="3" id="KW-0378">Hydrolase</keyword>